<dbReference type="EMBL" id="CP003607">
    <property type="protein sequence ID" value="AFY82933.1"/>
    <property type="molecule type" value="Genomic_DNA"/>
</dbReference>
<gene>
    <name evidence="8" type="ORF">Oscil6304_3363</name>
</gene>
<comment type="catalytic activity">
    <reaction evidence="1">
        <text>ATP + protein L-histidine = ADP + protein N-phospho-L-histidine.</text>
        <dbReference type="EC" id="2.7.13.3"/>
    </reaction>
</comment>
<dbReference type="PANTHER" id="PTHR43065:SF50">
    <property type="entry name" value="HISTIDINE KINASE"/>
    <property type="match status" value="1"/>
</dbReference>
<sequence length="802" mass="88729">MKGSTQLFKINLRRLLMKSEVREVLVPLLTAIQCQGCTIWDTEGQIPLGTQTKEEGESYLIELSGEVLGWVRGGEEAKSVGNLLAYFAKKEQEKKQLAHEALDKYREITLLYNISQKLTACLDIKEVAKVVRDEAQRLIKSSRGSIRLVNSSTGELETLAQFGQEGEEPAFLKLGEGIVGQVVASGMGEIVNEVSSDPRKAADEIPVKSLMAVPLKTNDRVIGAISVSTLEAHSYAAGDLKLLTMLASQAASALENAILHESQLEESRREALLFRLASQIRYSLDLETILEAAVSEIRSLLDIDRCFFMWYRPHAALPAWEVVKEARTEKCASLLGYYCADEIGSFGGQLIDRETVRVDQVENARDAQMREFCVQGGLNSIVALPIQTRSGEIGAIAAGSCGNTRPWSDREVELLEAVANQLAIAIEHAEMYETSQTVALEAQTQAQQLQCTLEELQQTQTQLIQSEKMSGLGQMVAGIAHEVNNPVNFIHGNLEYAHEYSNALLSLIDLYQEHYPEPEAPILARIEAIELDFIRSDFPSLLSSMLLGTERIHEIVQSLRNFSRLDEAQMKPVNIHEGIDSTLLILQHRLKSTSGAFPIEIVKEYYDLPQIECYASSLNQVFMNILSNAIDAVEERADKGGKIEIRTELITGDWKRAIAHRGLGTQNLEQVRDISAGDRYLGLKSRACITPQPSEVCAAMPGTIPRTTFVIIRIRDNGYGIPENLQKQLFDPFFTTKPVGKGTGLGLSISYQIVVEKHGGQLLCFSEPGEGTEFAIIIPLKQPVEVQTEEVLNCLPSWVLSS</sequence>
<dbReference type="InterPro" id="IPR003018">
    <property type="entry name" value="GAF"/>
</dbReference>
<dbReference type="SUPFAM" id="SSF55781">
    <property type="entry name" value="GAF domain-like"/>
    <property type="match status" value="2"/>
</dbReference>
<feature type="coiled-coil region" evidence="6">
    <location>
        <begin position="439"/>
        <end position="466"/>
    </location>
</feature>
<keyword evidence="3" id="KW-0597">Phosphoprotein</keyword>
<dbReference type="PRINTS" id="PR00344">
    <property type="entry name" value="BCTRLSENSOR"/>
</dbReference>
<dbReference type="Pfam" id="PF01590">
    <property type="entry name" value="GAF"/>
    <property type="match status" value="1"/>
</dbReference>
<dbReference type="Proteomes" id="UP000010367">
    <property type="component" value="Chromosome"/>
</dbReference>
<feature type="domain" description="Histidine kinase" evidence="7">
    <location>
        <begin position="478"/>
        <end position="782"/>
    </location>
</feature>
<evidence type="ECO:0000256" key="4">
    <source>
        <dbReference type="ARBA" id="ARBA00022777"/>
    </source>
</evidence>
<dbReference type="SMART" id="SM00065">
    <property type="entry name" value="GAF"/>
    <property type="match status" value="2"/>
</dbReference>
<evidence type="ECO:0000256" key="2">
    <source>
        <dbReference type="ARBA" id="ARBA00012438"/>
    </source>
</evidence>
<dbReference type="SMART" id="SM00387">
    <property type="entry name" value="HATPase_c"/>
    <property type="match status" value="1"/>
</dbReference>
<accession>K9TKK9</accession>
<evidence type="ECO:0000313" key="9">
    <source>
        <dbReference type="Proteomes" id="UP000010367"/>
    </source>
</evidence>
<dbReference type="SUPFAM" id="SSF55874">
    <property type="entry name" value="ATPase domain of HSP90 chaperone/DNA topoisomerase II/histidine kinase"/>
    <property type="match status" value="1"/>
</dbReference>
<dbReference type="EC" id="2.7.13.3" evidence="2"/>
<reference evidence="8 9" key="1">
    <citation type="submission" date="2012-06" db="EMBL/GenBank/DDBJ databases">
        <title>Finished chromosome of genome of Oscillatoria acuminata PCC 6304.</title>
        <authorList>
            <consortium name="US DOE Joint Genome Institute"/>
            <person name="Gugger M."/>
            <person name="Coursin T."/>
            <person name="Rippka R."/>
            <person name="Tandeau De Marsac N."/>
            <person name="Huntemann M."/>
            <person name="Wei C.-L."/>
            <person name="Han J."/>
            <person name="Detter J.C."/>
            <person name="Han C."/>
            <person name="Tapia R."/>
            <person name="Davenport K."/>
            <person name="Daligault H."/>
            <person name="Erkkila T."/>
            <person name="Gu W."/>
            <person name="Munk A.C.C."/>
            <person name="Teshima H."/>
            <person name="Xu Y."/>
            <person name="Chain P."/>
            <person name="Chen A."/>
            <person name="Krypides N."/>
            <person name="Mavromatis K."/>
            <person name="Markowitz V."/>
            <person name="Szeto E."/>
            <person name="Ivanova N."/>
            <person name="Mikhailova N."/>
            <person name="Ovchinnikova G."/>
            <person name="Pagani I."/>
            <person name="Pati A."/>
            <person name="Goodwin L."/>
            <person name="Peters L."/>
            <person name="Pitluck S."/>
            <person name="Woyke T."/>
            <person name="Kerfeld C."/>
        </authorList>
    </citation>
    <scope>NUCLEOTIDE SEQUENCE [LARGE SCALE GENOMIC DNA]</scope>
    <source>
        <strain evidence="8 9">PCC 6304</strain>
    </source>
</reference>
<dbReference type="InterPro" id="IPR003594">
    <property type="entry name" value="HATPase_dom"/>
</dbReference>
<dbReference type="Gene3D" id="3.30.565.10">
    <property type="entry name" value="Histidine kinase-like ATPase, C-terminal domain"/>
    <property type="match status" value="1"/>
</dbReference>
<dbReference type="PROSITE" id="PS50109">
    <property type="entry name" value="HIS_KIN"/>
    <property type="match status" value="1"/>
</dbReference>
<dbReference type="Pfam" id="PF13185">
    <property type="entry name" value="GAF_2"/>
    <property type="match status" value="1"/>
</dbReference>
<protein>
    <recommendedName>
        <fullName evidence="2">histidine kinase</fullName>
        <ecNumber evidence="2">2.7.13.3</ecNumber>
    </recommendedName>
</protein>
<dbReference type="Gene3D" id="3.30.450.40">
    <property type="match status" value="2"/>
</dbReference>
<keyword evidence="4 8" id="KW-0808">Transferase</keyword>
<evidence type="ECO:0000256" key="6">
    <source>
        <dbReference type="SAM" id="Coils"/>
    </source>
</evidence>
<dbReference type="InterPro" id="IPR036890">
    <property type="entry name" value="HATPase_C_sf"/>
</dbReference>
<dbReference type="InterPro" id="IPR036097">
    <property type="entry name" value="HisK_dim/P_sf"/>
</dbReference>
<evidence type="ECO:0000256" key="1">
    <source>
        <dbReference type="ARBA" id="ARBA00000085"/>
    </source>
</evidence>
<dbReference type="KEGG" id="oac:Oscil6304_3363"/>
<evidence type="ECO:0000313" key="8">
    <source>
        <dbReference type="EMBL" id="AFY82933.1"/>
    </source>
</evidence>
<keyword evidence="9" id="KW-1185">Reference proteome</keyword>
<dbReference type="InParanoid" id="K9TKK9"/>
<dbReference type="InterPro" id="IPR003661">
    <property type="entry name" value="HisK_dim/P_dom"/>
</dbReference>
<dbReference type="InterPro" id="IPR005467">
    <property type="entry name" value="His_kinase_dom"/>
</dbReference>
<dbReference type="Gene3D" id="1.10.287.130">
    <property type="match status" value="1"/>
</dbReference>
<dbReference type="AlphaFoldDB" id="K9TKK9"/>
<dbReference type="HOGENOM" id="CLU_000445_114_39_3"/>
<dbReference type="STRING" id="56110.Oscil6304_3363"/>
<keyword evidence="5" id="KW-0902">Two-component regulatory system</keyword>
<dbReference type="InterPro" id="IPR004358">
    <property type="entry name" value="Sig_transdc_His_kin-like_C"/>
</dbReference>
<dbReference type="Pfam" id="PF02518">
    <property type="entry name" value="HATPase_c"/>
    <property type="match status" value="1"/>
</dbReference>
<evidence type="ECO:0000256" key="5">
    <source>
        <dbReference type="ARBA" id="ARBA00023012"/>
    </source>
</evidence>
<dbReference type="eggNOG" id="COG2203">
    <property type="taxonomic scope" value="Bacteria"/>
</dbReference>
<dbReference type="InterPro" id="IPR029016">
    <property type="entry name" value="GAF-like_dom_sf"/>
</dbReference>
<keyword evidence="4 8" id="KW-0418">Kinase</keyword>
<proteinExistence type="predicted"/>
<evidence type="ECO:0000256" key="3">
    <source>
        <dbReference type="ARBA" id="ARBA00022553"/>
    </source>
</evidence>
<name>K9TKK9_9CYAN</name>
<keyword evidence="6" id="KW-0175">Coiled coil</keyword>
<dbReference type="PANTHER" id="PTHR43065">
    <property type="entry name" value="SENSOR HISTIDINE KINASE"/>
    <property type="match status" value="1"/>
</dbReference>
<evidence type="ECO:0000259" key="7">
    <source>
        <dbReference type="PROSITE" id="PS50109"/>
    </source>
</evidence>
<dbReference type="SUPFAM" id="SSF47384">
    <property type="entry name" value="Homodimeric domain of signal transducing histidine kinase"/>
    <property type="match status" value="1"/>
</dbReference>
<dbReference type="eggNOG" id="COG4191">
    <property type="taxonomic scope" value="Bacteria"/>
</dbReference>
<organism evidence="8 9">
    <name type="scientific">Oscillatoria acuminata PCC 6304</name>
    <dbReference type="NCBI Taxonomy" id="56110"/>
    <lineage>
        <taxon>Bacteria</taxon>
        <taxon>Bacillati</taxon>
        <taxon>Cyanobacteriota</taxon>
        <taxon>Cyanophyceae</taxon>
        <taxon>Oscillatoriophycideae</taxon>
        <taxon>Oscillatoriales</taxon>
        <taxon>Oscillatoriaceae</taxon>
        <taxon>Oscillatoria</taxon>
    </lineage>
</organism>
<dbReference type="OrthoDB" id="9815750at2"/>
<dbReference type="GO" id="GO:0000155">
    <property type="term" value="F:phosphorelay sensor kinase activity"/>
    <property type="evidence" value="ECO:0007669"/>
    <property type="project" value="InterPro"/>
</dbReference>
<dbReference type="CDD" id="cd00082">
    <property type="entry name" value="HisKA"/>
    <property type="match status" value="1"/>
</dbReference>